<proteinExistence type="inferred from homology"/>
<dbReference type="NCBIfam" id="NF005559">
    <property type="entry name" value="PRK07231.1"/>
    <property type="match status" value="1"/>
</dbReference>
<dbReference type="PANTHER" id="PTHR43639:SF1">
    <property type="entry name" value="SHORT-CHAIN DEHYDROGENASE_REDUCTASE FAMILY PROTEIN"/>
    <property type="match status" value="1"/>
</dbReference>
<gene>
    <name evidence="4" type="ORF">IQ63_38425</name>
</gene>
<dbReference type="PATRIC" id="fig|42234.21.peg.7909"/>
<dbReference type="SMART" id="SM00822">
    <property type="entry name" value="PKS_KR"/>
    <property type="match status" value="1"/>
</dbReference>
<protein>
    <submittedName>
        <fullName evidence="4">Short-chain dehydrogenase</fullName>
    </submittedName>
</protein>
<dbReference type="CDD" id="cd05233">
    <property type="entry name" value="SDR_c"/>
    <property type="match status" value="1"/>
</dbReference>
<dbReference type="PRINTS" id="PR00081">
    <property type="entry name" value="GDHRDH"/>
</dbReference>
<dbReference type="AlphaFoldDB" id="A0A0L0JKA5"/>
<dbReference type="PRINTS" id="PR00080">
    <property type="entry name" value="SDRFAMILY"/>
</dbReference>
<dbReference type="SUPFAM" id="SSF51735">
    <property type="entry name" value="NAD(P)-binding Rossmann-fold domains"/>
    <property type="match status" value="1"/>
</dbReference>
<dbReference type="RefSeq" id="WP_050374742.1">
    <property type="nucleotide sequence ID" value="NZ_KQ257834.1"/>
</dbReference>
<dbReference type="GO" id="GO:0016491">
    <property type="term" value="F:oxidoreductase activity"/>
    <property type="evidence" value="ECO:0007669"/>
    <property type="project" value="UniProtKB-KW"/>
</dbReference>
<name>A0A0L0JKA5_9ACTN</name>
<dbReference type="PANTHER" id="PTHR43639">
    <property type="entry name" value="OXIDOREDUCTASE, SHORT-CHAIN DEHYDROGENASE/REDUCTASE FAMILY (AFU_ORTHOLOGUE AFUA_5G02870)"/>
    <property type="match status" value="1"/>
</dbReference>
<organism evidence="4 5">
    <name type="scientific">Streptomyces acidiscabies</name>
    <dbReference type="NCBI Taxonomy" id="42234"/>
    <lineage>
        <taxon>Bacteria</taxon>
        <taxon>Bacillati</taxon>
        <taxon>Actinomycetota</taxon>
        <taxon>Actinomycetes</taxon>
        <taxon>Kitasatosporales</taxon>
        <taxon>Streptomycetaceae</taxon>
        <taxon>Streptomyces</taxon>
    </lineage>
</organism>
<dbReference type="Pfam" id="PF13561">
    <property type="entry name" value="adh_short_C2"/>
    <property type="match status" value="1"/>
</dbReference>
<dbReference type="FunFam" id="3.40.50.720:FF:000084">
    <property type="entry name" value="Short-chain dehydrogenase reductase"/>
    <property type="match status" value="1"/>
</dbReference>
<reference evidence="5" key="1">
    <citation type="submission" date="2014-07" db="EMBL/GenBank/DDBJ databases">
        <title>Genome sequencing of plant-pathogenic Streptomyces species.</title>
        <authorList>
            <person name="Harrison J."/>
            <person name="Sapp M."/>
            <person name="Thwaites R."/>
            <person name="Studholme D.J."/>
        </authorList>
    </citation>
    <scope>NUCLEOTIDE SEQUENCE [LARGE SCALE GENOMIC DNA]</scope>
    <source>
        <strain evidence="5">NCPPB 4445</strain>
    </source>
</reference>
<evidence type="ECO:0000256" key="2">
    <source>
        <dbReference type="ARBA" id="ARBA00023002"/>
    </source>
</evidence>
<evidence type="ECO:0000259" key="3">
    <source>
        <dbReference type="SMART" id="SM00822"/>
    </source>
</evidence>
<evidence type="ECO:0000256" key="1">
    <source>
        <dbReference type="ARBA" id="ARBA00006484"/>
    </source>
</evidence>
<dbReference type="Proteomes" id="UP000037151">
    <property type="component" value="Unassembled WGS sequence"/>
</dbReference>
<evidence type="ECO:0000313" key="5">
    <source>
        <dbReference type="Proteomes" id="UP000037151"/>
    </source>
</evidence>
<dbReference type="InterPro" id="IPR002347">
    <property type="entry name" value="SDR_fam"/>
</dbReference>
<dbReference type="PROSITE" id="PS00061">
    <property type="entry name" value="ADH_SHORT"/>
    <property type="match status" value="1"/>
</dbReference>
<dbReference type="InterPro" id="IPR020904">
    <property type="entry name" value="Sc_DH/Rdtase_CS"/>
</dbReference>
<comment type="similarity">
    <text evidence="1">Belongs to the short-chain dehydrogenases/reductases (SDR) family.</text>
</comment>
<feature type="domain" description="Ketoreductase" evidence="3">
    <location>
        <begin position="8"/>
        <end position="197"/>
    </location>
</feature>
<keyword evidence="2" id="KW-0560">Oxidoreductase</keyword>
<dbReference type="InterPro" id="IPR057326">
    <property type="entry name" value="KR_dom"/>
</dbReference>
<dbReference type="Gene3D" id="3.40.50.720">
    <property type="entry name" value="NAD(P)-binding Rossmann-like Domain"/>
    <property type="match status" value="1"/>
</dbReference>
<sequence length="257" mass="26243">MTDRLRDKTALVTGSTSNIGRAVAEAFAEEGAHVVVSGRDRERGEQVVDRIRTAGGRAAFLAADLDGSPSASRDLAGRARATLGGRIDILVNNAGIYPASPTLDTDEETFDRLFGVNVKAPFYLTAAVVPAMTEAGGGAIVNLGSWVARLGVPGGTVYSATKGAMETLTRAWAAEFGARGVRVNAVSPGVILPPRPEGAEPHPGEIMMNGTPAGAVGTPDAVAQAVVWLASDEAGFVHGTVVDVDGGRTGVAVVAGR</sequence>
<dbReference type="OrthoDB" id="286404at2"/>
<dbReference type="InterPro" id="IPR036291">
    <property type="entry name" value="NAD(P)-bd_dom_sf"/>
</dbReference>
<dbReference type="EMBL" id="JPPY01000214">
    <property type="protein sequence ID" value="KND26116.1"/>
    <property type="molecule type" value="Genomic_DNA"/>
</dbReference>
<evidence type="ECO:0000313" key="4">
    <source>
        <dbReference type="EMBL" id="KND26116.1"/>
    </source>
</evidence>
<comment type="caution">
    <text evidence="4">The sequence shown here is derived from an EMBL/GenBank/DDBJ whole genome shotgun (WGS) entry which is preliminary data.</text>
</comment>
<accession>A0A0L0JKA5</accession>